<feature type="compositionally biased region" description="Polar residues" evidence="11">
    <location>
        <begin position="270"/>
        <end position="285"/>
    </location>
</feature>
<dbReference type="Proteomes" id="UP000591131">
    <property type="component" value="Unassembled WGS sequence"/>
</dbReference>
<dbReference type="SMART" id="SM00212">
    <property type="entry name" value="UBCc"/>
    <property type="match status" value="1"/>
</dbReference>
<feature type="region of interest" description="Disordered" evidence="11">
    <location>
        <begin position="265"/>
        <end position="340"/>
    </location>
</feature>
<evidence type="ECO:0000256" key="10">
    <source>
        <dbReference type="PROSITE-ProRule" id="PRU10133"/>
    </source>
</evidence>
<keyword evidence="7" id="KW-0238">DNA-binding</keyword>
<dbReference type="CDD" id="cd23792">
    <property type="entry name" value="UBCc_UBE2D"/>
    <property type="match status" value="1"/>
</dbReference>
<evidence type="ECO:0000256" key="2">
    <source>
        <dbReference type="ARBA" id="ARBA00022679"/>
    </source>
</evidence>
<evidence type="ECO:0000256" key="7">
    <source>
        <dbReference type="ARBA" id="ARBA00023125"/>
    </source>
</evidence>
<proteinExistence type="predicted"/>
<feature type="compositionally biased region" description="Low complexity" evidence="11">
    <location>
        <begin position="295"/>
        <end position="310"/>
    </location>
</feature>
<evidence type="ECO:0000313" key="13">
    <source>
        <dbReference type="EMBL" id="KAF4675441.1"/>
    </source>
</evidence>
<dbReference type="OrthoDB" id="7851174at2759"/>
<keyword evidence="4" id="KW-0833">Ubl conjugation pathway</keyword>
<dbReference type="GO" id="GO:0005634">
    <property type="term" value="C:nucleus"/>
    <property type="evidence" value="ECO:0007669"/>
    <property type="project" value="UniProtKB-SubCell"/>
</dbReference>
<dbReference type="Pfam" id="PF00847">
    <property type="entry name" value="AP2"/>
    <property type="match status" value="1"/>
</dbReference>
<dbReference type="InterPro" id="IPR000608">
    <property type="entry name" value="UBC"/>
</dbReference>
<name>A0A7J6MX15_PERCH</name>
<evidence type="ECO:0000256" key="4">
    <source>
        <dbReference type="ARBA" id="ARBA00022786"/>
    </source>
</evidence>
<evidence type="ECO:0000256" key="9">
    <source>
        <dbReference type="ARBA" id="ARBA00023242"/>
    </source>
</evidence>
<evidence type="ECO:0000256" key="11">
    <source>
        <dbReference type="SAM" id="MobiDB-lite"/>
    </source>
</evidence>
<feature type="region of interest" description="Disordered" evidence="11">
    <location>
        <begin position="358"/>
        <end position="414"/>
    </location>
</feature>
<feature type="compositionally biased region" description="Basic and acidic residues" evidence="11">
    <location>
        <begin position="524"/>
        <end position="534"/>
    </location>
</feature>
<keyword evidence="8" id="KW-0804">Transcription</keyword>
<evidence type="ECO:0000256" key="6">
    <source>
        <dbReference type="ARBA" id="ARBA00023015"/>
    </source>
</evidence>
<dbReference type="GO" id="GO:0003700">
    <property type="term" value="F:DNA-binding transcription factor activity"/>
    <property type="evidence" value="ECO:0007669"/>
    <property type="project" value="InterPro"/>
</dbReference>
<feature type="compositionally biased region" description="Polar residues" evidence="11">
    <location>
        <begin position="320"/>
        <end position="331"/>
    </location>
</feature>
<comment type="caution">
    <text evidence="13">The sequence shown here is derived from an EMBL/GenBank/DDBJ whole genome shotgun (WGS) entry which is preliminary data.</text>
</comment>
<keyword evidence="6" id="KW-0805">Transcription regulation</keyword>
<organism evidence="13 14">
    <name type="scientific">Perkinsus chesapeaki</name>
    <name type="common">Clam parasite</name>
    <name type="synonym">Perkinsus andrewsi</name>
    <dbReference type="NCBI Taxonomy" id="330153"/>
    <lineage>
        <taxon>Eukaryota</taxon>
        <taxon>Sar</taxon>
        <taxon>Alveolata</taxon>
        <taxon>Perkinsozoa</taxon>
        <taxon>Perkinsea</taxon>
        <taxon>Perkinsida</taxon>
        <taxon>Perkinsidae</taxon>
        <taxon>Perkinsus</taxon>
    </lineage>
</organism>
<keyword evidence="5" id="KW-0067">ATP-binding</keyword>
<dbReference type="Gene3D" id="1.20.5.2050">
    <property type="match status" value="1"/>
</dbReference>
<dbReference type="GO" id="GO:0005524">
    <property type="term" value="F:ATP binding"/>
    <property type="evidence" value="ECO:0007669"/>
    <property type="project" value="UniProtKB-KW"/>
</dbReference>
<dbReference type="PROSITE" id="PS50127">
    <property type="entry name" value="UBC_2"/>
    <property type="match status" value="1"/>
</dbReference>
<dbReference type="Pfam" id="PF00179">
    <property type="entry name" value="UQ_con"/>
    <property type="match status" value="1"/>
</dbReference>
<comment type="subcellular location">
    <subcellularLocation>
        <location evidence="1">Nucleus</location>
    </subcellularLocation>
</comment>
<dbReference type="AlphaFoldDB" id="A0A7J6MX15"/>
<accession>A0A7J6MX15</accession>
<keyword evidence="14" id="KW-1185">Reference proteome</keyword>
<keyword evidence="2" id="KW-0808">Transferase</keyword>
<evidence type="ECO:0000256" key="1">
    <source>
        <dbReference type="ARBA" id="ARBA00004123"/>
    </source>
</evidence>
<evidence type="ECO:0000313" key="14">
    <source>
        <dbReference type="Proteomes" id="UP000591131"/>
    </source>
</evidence>
<keyword evidence="9" id="KW-0539">Nucleus</keyword>
<dbReference type="PANTHER" id="PTHR24068">
    <property type="entry name" value="UBIQUITIN-CONJUGATING ENZYME E2"/>
    <property type="match status" value="1"/>
</dbReference>
<evidence type="ECO:0000256" key="8">
    <source>
        <dbReference type="ARBA" id="ARBA00023163"/>
    </source>
</evidence>
<dbReference type="Gene3D" id="3.10.110.10">
    <property type="entry name" value="Ubiquitin Conjugating Enzyme"/>
    <property type="match status" value="1"/>
</dbReference>
<dbReference type="InterPro" id="IPR001471">
    <property type="entry name" value="AP2/ERF_dom"/>
</dbReference>
<dbReference type="GO" id="GO:0004842">
    <property type="term" value="F:ubiquitin-protein transferase activity"/>
    <property type="evidence" value="ECO:0007669"/>
    <property type="project" value="UniProtKB-ARBA"/>
</dbReference>
<feature type="region of interest" description="Disordered" evidence="11">
    <location>
        <begin position="158"/>
        <end position="199"/>
    </location>
</feature>
<dbReference type="PROSITE" id="PS00183">
    <property type="entry name" value="UBC_1"/>
    <property type="match status" value="1"/>
</dbReference>
<dbReference type="EMBL" id="JAAPAO010000047">
    <property type="protein sequence ID" value="KAF4675441.1"/>
    <property type="molecule type" value="Genomic_DNA"/>
</dbReference>
<sequence length="562" mass="61873">MALRRINKELQDLSRDPPANCSAGPIGDDMFHWQATIMGPKDSPYEGGVFFLNITFPSDYPFKPPKCHFTTKIYHCNISANGSICLDILKDQWSPALTISKVLLSISSLLTDPNPNDPFVPEIAHMYKSDRNKHDAIAREWTQKYAIELAWRETSSSSSSASRLQRAQEMDHGSPPPPPLFTSGPGMLSELGCGAPHQRQASSSVTTNIDALSALESTLESLATLLFALKNERRRVEYEKQRLGLEWAKFRRNYATSYARMTQAAAMHTSAGSHTGHSPSPTSQRAPFPAQSMRTTGGPASSSATSPGGAWAARIGHAAHSSQPSGASWTDRNGADNSERSDLRAAWGAEMEKFYGIKRQERPQEDDQSDTHRASKVARAEGFDRVHRSDAHHQFDSGNRSRVVPAPPPSAHPRVKGITWVGGTRSWMARWDEDGKVKSKTFSIKKFGFARAYRLAEECRLRKMGITRSDLTKEDGDASSLAKKAYSDEWESKSEPLTEEAPESRTEEEGEETDSVSVESASDDGSREDSREASAPKGDGAWRNLAAELATPQTFRPIEGST</sequence>
<dbReference type="FunFam" id="3.10.110.10:FF:000010">
    <property type="entry name" value="Ubiquitin-conjugating enzyme E2-16 kDa"/>
    <property type="match status" value="1"/>
</dbReference>
<dbReference type="SUPFAM" id="SSF54495">
    <property type="entry name" value="UBC-like"/>
    <property type="match status" value="1"/>
</dbReference>
<feature type="domain" description="UBC core" evidence="12">
    <location>
        <begin position="1"/>
        <end position="147"/>
    </location>
</feature>
<keyword evidence="3" id="KW-0547">Nucleotide-binding</keyword>
<feature type="compositionally biased region" description="Basic and acidic residues" evidence="11">
    <location>
        <begin position="485"/>
        <end position="507"/>
    </location>
</feature>
<feature type="compositionally biased region" description="Basic and acidic residues" evidence="11">
    <location>
        <begin position="358"/>
        <end position="395"/>
    </location>
</feature>
<dbReference type="GO" id="GO:0003677">
    <property type="term" value="F:DNA binding"/>
    <property type="evidence" value="ECO:0007669"/>
    <property type="project" value="UniProtKB-KW"/>
</dbReference>
<dbReference type="InterPro" id="IPR016135">
    <property type="entry name" value="UBQ-conjugating_enzyme/RWD"/>
</dbReference>
<evidence type="ECO:0000256" key="5">
    <source>
        <dbReference type="ARBA" id="ARBA00022840"/>
    </source>
</evidence>
<dbReference type="InterPro" id="IPR023313">
    <property type="entry name" value="UBQ-conjugating_AS"/>
</dbReference>
<evidence type="ECO:0000259" key="12">
    <source>
        <dbReference type="PROSITE" id="PS50127"/>
    </source>
</evidence>
<feature type="active site" description="Glycyl thioester intermediate" evidence="10">
    <location>
        <position position="85"/>
    </location>
</feature>
<evidence type="ECO:0000256" key="3">
    <source>
        <dbReference type="ARBA" id="ARBA00022741"/>
    </source>
</evidence>
<protein>
    <recommendedName>
        <fullName evidence="12">UBC core domain-containing protein</fullName>
    </recommendedName>
</protein>
<feature type="region of interest" description="Disordered" evidence="11">
    <location>
        <begin position="471"/>
        <end position="562"/>
    </location>
</feature>
<reference evidence="13 14" key="1">
    <citation type="submission" date="2020-04" db="EMBL/GenBank/DDBJ databases">
        <title>Perkinsus chesapeaki whole genome sequence.</title>
        <authorList>
            <person name="Bogema D.R."/>
        </authorList>
    </citation>
    <scope>NUCLEOTIDE SEQUENCE [LARGE SCALE GENOMIC DNA]</scope>
    <source>
        <strain evidence="13">ATCC PRA-425</strain>
    </source>
</reference>
<gene>
    <name evidence="13" type="ORF">FOL47_007749</name>
</gene>